<dbReference type="InterPro" id="IPR034733">
    <property type="entry name" value="AcCoA_carboxyl_beta"/>
</dbReference>
<dbReference type="EC" id="6.4.1.3" evidence="5"/>
<accession>A0A4P9YN65</accession>
<dbReference type="PANTHER" id="PTHR23078">
    <property type="entry name" value="VESICULAR-FUSION PROTEIN NSF"/>
    <property type="match status" value="1"/>
</dbReference>
<dbReference type="InterPro" id="IPR029045">
    <property type="entry name" value="ClpP/crotonase-like_dom_sf"/>
</dbReference>
<evidence type="ECO:0000256" key="12">
    <source>
        <dbReference type="ARBA" id="ARBA00022927"/>
    </source>
</evidence>
<comment type="pathway">
    <text evidence="2">Metabolic intermediate metabolism; propanoyl-CoA degradation; succinyl-CoA from propanoyl-CoA: step 1/3.</text>
</comment>
<dbReference type="FunFam" id="3.90.226.10:FF:000016">
    <property type="entry name" value="Propionyl-CoA carboxylase, beta subunit"/>
    <property type="match status" value="1"/>
</dbReference>
<evidence type="ECO:0000256" key="7">
    <source>
        <dbReference type="ARBA" id="ARBA00022490"/>
    </source>
</evidence>
<dbReference type="InterPro" id="IPR011762">
    <property type="entry name" value="COA_CT_N"/>
</dbReference>
<keyword evidence="12" id="KW-0653">Protein transport</keyword>
<evidence type="ECO:0000256" key="9">
    <source>
        <dbReference type="ARBA" id="ARBA00022741"/>
    </source>
</evidence>
<keyword evidence="9" id="KW-0547">Nucleotide-binding</keyword>
<dbReference type="SUPFAM" id="SSF52540">
    <property type="entry name" value="P-loop containing nucleoside triphosphate hydrolases"/>
    <property type="match status" value="2"/>
</dbReference>
<dbReference type="EMBL" id="ML005118">
    <property type="protein sequence ID" value="RKP20060.1"/>
    <property type="molecule type" value="Genomic_DNA"/>
</dbReference>
<gene>
    <name evidence="22" type="ORF">ROZALSC1DRAFT_28410</name>
</gene>
<dbReference type="PROSITE" id="PS50989">
    <property type="entry name" value="COA_CT_CTER"/>
    <property type="match status" value="1"/>
</dbReference>
<dbReference type="InterPro" id="IPR009010">
    <property type="entry name" value="Asp_de-COase-like_dom_sf"/>
</dbReference>
<feature type="domain" description="CoA carboxyltransferase N-terminal" evidence="20">
    <location>
        <begin position="687"/>
        <end position="943"/>
    </location>
</feature>
<dbReference type="GO" id="GO:0009062">
    <property type="term" value="P:fatty acid catabolic process"/>
    <property type="evidence" value="ECO:0007669"/>
    <property type="project" value="UniProtKB-ARBA"/>
</dbReference>
<dbReference type="SUPFAM" id="SSF54585">
    <property type="entry name" value="Cdc48 domain 2-like"/>
    <property type="match status" value="1"/>
</dbReference>
<comment type="subunit">
    <text evidence="13">The holoenzyme is a dodecamer composed of 6 PCCA/alpha subunits and 6 PCCB/beta subunits.</text>
</comment>
<evidence type="ECO:0000256" key="8">
    <source>
        <dbReference type="ARBA" id="ARBA00022737"/>
    </source>
</evidence>
<evidence type="ECO:0000259" key="21">
    <source>
        <dbReference type="PROSITE" id="PS50989"/>
    </source>
</evidence>
<organism evidence="22 23">
    <name type="scientific">Rozella allomycis (strain CSF55)</name>
    <dbReference type="NCBI Taxonomy" id="988480"/>
    <lineage>
        <taxon>Eukaryota</taxon>
        <taxon>Fungi</taxon>
        <taxon>Fungi incertae sedis</taxon>
        <taxon>Cryptomycota</taxon>
        <taxon>Cryptomycota incertae sedis</taxon>
        <taxon>Rozella</taxon>
    </lineage>
</organism>
<dbReference type="GO" id="GO:0016887">
    <property type="term" value="F:ATP hydrolysis activity"/>
    <property type="evidence" value="ECO:0007669"/>
    <property type="project" value="InterPro"/>
</dbReference>
<dbReference type="Gene3D" id="3.10.330.10">
    <property type="match status" value="1"/>
</dbReference>
<dbReference type="Pfam" id="PF00004">
    <property type="entry name" value="AAA"/>
    <property type="match status" value="2"/>
</dbReference>
<dbReference type="Gene3D" id="3.40.50.300">
    <property type="entry name" value="P-loop containing nucleotide triphosphate hydrolases"/>
    <property type="match status" value="2"/>
</dbReference>
<comment type="function">
    <text evidence="18">Required for vesicle-mediated transport. Catalyzes the fusion of transport vesicles within the Golgi cisternae. Is also required for transport from the endoplasmic reticulum to the Golgi stack. Seems to function as a fusion protein required for the delivery of cargo proteins to all compartments of the Golgi stack independent of vesicle origin.</text>
</comment>
<dbReference type="InterPro" id="IPR039812">
    <property type="entry name" value="Vesicle-fus_ATPase"/>
</dbReference>
<reference evidence="23" key="1">
    <citation type="journal article" date="2018" name="Nat. Microbiol.">
        <title>Leveraging single-cell genomics to expand the fungal tree of life.</title>
        <authorList>
            <person name="Ahrendt S.R."/>
            <person name="Quandt C.A."/>
            <person name="Ciobanu D."/>
            <person name="Clum A."/>
            <person name="Salamov A."/>
            <person name="Andreopoulos B."/>
            <person name="Cheng J.F."/>
            <person name="Woyke T."/>
            <person name="Pelin A."/>
            <person name="Henrissat B."/>
            <person name="Reynolds N.K."/>
            <person name="Benny G.L."/>
            <person name="Smith M.E."/>
            <person name="James T.Y."/>
            <person name="Grigoriev I.V."/>
        </authorList>
    </citation>
    <scope>NUCLEOTIDE SEQUENCE [LARGE SCALE GENOMIC DNA]</scope>
    <source>
        <strain evidence="23">CSF55</strain>
    </source>
</reference>
<dbReference type="AlphaFoldDB" id="A0A4P9YN65"/>
<dbReference type="GO" id="GO:0005524">
    <property type="term" value="F:ATP binding"/>
    <property type="evidence" value="ECO:0007669"/>
    <property type="project" value="UniProtKB-KW"/>
</dbReference>
<dbReference type="SMART" id="SM00382">
    <property type="entry name" value="AAA"/>
    <property type="match status" value="2"/>
</dbReference>
<proteinExistence type="inferred from homology"/>
<sequence>MQLRVGKSPNEALALTNAVICHPDEFPASIKYVLIERDYVFSLKPHSDISKGYLGFSNVHRSWARLSLNSVVEVQPFDPAKDASTGYCASLQLQVEFLRKSMDSKDAFDTAEMGEVFKQAFLTQVMSVGQSVVFDFHGYTLMTVVQTMSFVETDLMQGTDVGSLRRGVLMQQTSIGFQKVADSSIKLTGNATGSGIASNRILQPSFKFEDMGIGGLDSEFTAIFRRAFASRIFPPALVEKMGIQHVKGILLFGPPGTGKTLIARQIGKMLNAREPKIVNGPEILNKYVGQSEENIRNLFKEAESEYKQYGEASSLHIIIFDELDAICKQRGSRNDGTGVGDSVVNQLLSKMDGVDQLNNILIIGMTNRKDMIDEALLRPGRLEVHMEIGLPDEKGRSQILKIHTLKMKENNILHSDVDLNSLAILTKNFSGAEIAGLVKSASSFAFNRHVKVGSLASVSDDVGNLKVMQQDFLNSLKEIEPAFGISDKEFESCGLNGILSFSARINEILSDGDLFVQQVKTSDRTPLISVLLHGPPGSGKTSLAAKMALNSRFPFIKLVSPENMVGMSEMQKMSAITKIFMDSYKSSLSVIVVDGIERLLDFAPIGPRFSNSILQTLIVLFRKYPPKGRKILILATTNHKNVLEQMNMMDAFDADIHVPNISSLDSIKHVLSTFNQFSEQDIQLIIQELSPLEQQLSISIKKLIMTIEFALQDDHPGKLTARERLYLLLDPGSFREYDAFVEHQCVDFNMQENKITGDGVVTGHGTINSRPVFVFSQDFTAYGGSLSKTHAMKICKIMDKAMLVGAPVIGLNDSGGARIQEGVESLAGYADIFQKNVLASGVVPQISVIMGPCAGGAVYSPALTDFTFMVRDSSYMFVTGPDVVKAVTNETVTQEELGGAKTHTSKSGVAHAAFANDVEALNRLREFYDYLPLSNKCNVPQRFNIDPIDRKDEALDYLIPWDSTKAYDMKEVISRIVDNGDFFEIMPDYAKNIVVGFARLNGKTVSIVANQPLVSSGVLDINASVKAARWVRFCDAFNIPIITFVDVPGFLPGTAQEYAGIIRHGAKLLYAFAEATVPKITVITRKSYGGAYDVMSSKHLRGDYNYAWPSAEIAVMGAKGAVEIIFRNQDIQKAEQEYIEKFANPLPAAQKGFVDDIIQPSATRERIIADLKLLENKSLKNPPKKHGNIPL</sequence>
<dbReference type="GO" id="GO:0035494">
    <property type="term" value="P:SNARE complex disassembly"/>
    <property type="evidence" value="ECO:0007669"/>
    <property type="project" value="InterPro"/>
</dbReference>
<keyword evidence="6" id="KW-0813">Transport</keyword>
<evidence type="ECO:0000256" key="18">
    <source>
        <dbReference type="ARBA" id="ARBA00056429"/>
    </source>
</evidence>
<comment type="subcellular location">
    <subcellularLocation>
        <location evidence="1">Cytoplasm</location>
    </subcellularLocation>
</comment>
<dbReference type="PROSITE" id="PS00674">
    <property type="entry name" value="AAA"/>
    <property type="match status" value="1"/>
</dbReference>
<keyword evidence="7" id="KW-0963">Cytoplasm</keyword>
<comment type="catalytic activity">
    <reaction evidence="16">
        <text>butanoyl-CoA + hydrogencarbonate + ATP = (2S)-ethylmalonyl-CoA + ADP + phosphate + H(+)</text>
        <dbReference type="Rhea" id="RHEA:59520"/>
        <dbReference type="ChEBI" id="CHEBI:15378"/>
        <dbReference type="ChEBI" id="CHEBI:17544"/>
        <dbReference type="ChEBI" id="CHEBI:30616"/>
        <dbReference type="ChEBI" id="CHEBI:43474"/>
        <dbReference type="ChEBI" id="CHEBI:57371"/>
        <dbReference type="ChEBI" id="CHEBI:60909"/>
        <dbReference type="ChEBI" id="CHEBI:456216"/>
    </reaction>
    <physiologicalReaction direction="left-to-right" evidence="16">
        <dbReference type="Rhea" id="RHEA:59521"/>
    </physiologicalReaction>
</comment>
<dbReference type="FunFam" id="1.10.8.60:FF:000026">
    <property type="entry name" value="vesicle-fusing ATPase isoform X1"/>
    <property type="match status" value="1"/>
</dbReference>
<evidence type="ECO:0000256" key="5">
    <source>
        <dbReference type="ARBA" id="ARBA00013050"/>
    </source>
</evidence>
<dbReference type="GO" id="GO:0043001">
    <property type="term" value="P:Golgi to plasma membrane protein transport"/>
    <property type="evidence" value="ECO:0007669"/>
    <property type="project" value="TreeGrafter"/>
</dbReference>
<dbReference type="InterPro" id="IPR003959">
    <property type="entry name" value="ATPase_AAA_core"/>
</dbReference>
<dbReference type="InterPro" id="IPR027417">
    <property type="entry name" value="P-loop_NTPase"/>
</dbReference>
<dbReference type="Pfam" id="PF17862">
    <property type="entry name" value="AAA_lid_3"/>
    <property type="match status" value="1"/>
</dbReference>
<evidence type="ECO:0000256" key="2">
    <source>
        <dbReference type="ARBA" id="ARBA00005060"/>
    </source>
</evidence>
<keyword evidence="8" id="KW-0677">Repeat</keyword>
<evidence type="ECO:0000256" key="17">
    <source>
        <dbReference type="ARBA" id="ARBA00049495"/>
    </source>
</evidence>
<dbReference type="Proteomes" id="UP000281549">
    <property type="component" value="Unassembled WGS sequence"/>
</dbReference>
<evidence type="ECO:0000256" key="6">
    <source>
        <dbReference type="ARBA" id="ARBA00022448"/>
    </source>
</evidence>
<keyword evidence="11" id="KW-0931">ER-Golgi transport</keyword>
<dbReference type="InterPro" id="IPR003593">
    <property type="entry name" value="AAA+_ATPase"/>
</dbReference>
<comment type="catalytic activity">
    <reaction evidence="17">
        <text>propanoyl-CoA + hydrogencarbonate + ATP = (S)-methylmalonyl-CoA + ADP + phosphate + H(+)</text>
        <dbReference type="Rhea" id="RHEA:23720"/>
        <dbReference type="ChEBI" id="CHEBI:15378"/>
        <dbReference type="ChEBI" id="CHEBI:17544"/>
        <dbReference type="ChEBI" id="CHEBI:30616"/>
        <dbReference type="ChEBI" id="CHEBI:43474"/>
        <dbReference type="ChEBI" id="CHEBI:57327"/>
        <dbReference type="ChEBI" id="CHEBI:57392"/>
        <dbReference type="ChEBI" id="CHEBI:456216"/>
        <dbReference type="EC" id="6.4.1.3"/>
    </reaction>
    <physiologicalReaction direction="left-to-right" evidence="17">
        <dbReference type="Rhea" id="RHEA:23721"/>
    </physiologicalReaction>
</comment>
<dbReference type="SMART" id="SM01073">
    <property type="entry name" value="CDC48_N"/>
    <property type="match status" value="1"/>
</dbReference>
<dbReference type="InterPro" id="IPR011763">
    <property type="entry name" value="COA_CT_C"/>
</dbReference>
<dbReference type="Pfam" id="PF01039">
    <property type="entry name" value="Carboxyl_trans"/>
    <property type="match status" value="1"/>
</dbReference>
<comment type="similarity">
    <text evidence="4">Belongs to the AAA ATPase family.</text>
</comment>
<dbReference type="Gene3D" id="2.40.40.20">
    <property type="match status" value="1"/>
</dbReference>
<evidence type="ECO:0000313" key="23">
    <source>
        <dbReference type="Proteomes" id="UP000281549"/>
    </source>
</evidence>
<evidence type="ECO:0000256" key="13">
    <source>
        <dbReference type="ARBA" id="ARBA00038567"/>
    </source>
</evidence>
<dbReference type="FunFam" id="3.90.226.10:FF:000017">
    <property type="entry name" value="Propionyl-CoA carboxylase subunit beta 5"/>
    <property type="match status" value="1"/>
</dbReference>
<dbReference type="InterPro" id="IPR041569">
    <property type="entry name" value="AAA_lid_3"/>
</dbReference>
<keyword evidence="10" id="KW-0067">ATP-binding</keyword>
<dbReference type="Gene3D" id="3.90.226.10">
    <property type="entry name" value="2-enoyl-CoA Hydratase, Chain A, domain 1"/>
    <property type="match status" value="2"/>
</dbReference>
<dbReference type="GO" id="GO:0006891">
    <property type="term" value="P:intra-Golgi vesicle-mediated transport"/>
    <property type="evidence" value="ECO:0007669"/>
    <property type="project" value="TreeGrafter"/>
</dbReference>
<dbReference type="SUPFAM" id="SSF50692">
    <property type="entry name" value="ADC-like"/>
    <property type="match status" value="1"/>
</dbReference>
<dbReference type="PROSITE" id="PS50980">
    <property type="entry name" value="COA_CT_NTER"/>
    <property type="match status" value="1"/>
</dbReference>
<dbReference type="FunFam" id="3.40.50.300:FF:000166">
    <property type="entry name" value="vesicle-fusing ATPase isoform X1"/>
    <property type="match status" value="1"/>
</dbReference>
<evidence type="ECO:0000256" key="11">
    <source>
        <dbReference type="ARBA" id="ARBA00022892"/>
    </source>
</evidence>
<evidence type="ECO:0000256" key="3">
    <source>
        <dbReference type="ARBA" id="ARBA00006102"/>
    </source>
</evidence>
<dbReference type="FunFam" id="2.40.40.20:FF:000012">
    <property type="entry name" value="Vesicle-fusing ATPase protein"/>
    <property type="match status" value="1"/>
</dbReference>
<dbReference type="GO" id="GO:0004658">
    <property type="term" value="F:propionyl-CoA carboxylase activity"/>
    <property type="evidence" value="ECO:0007669"/>
    <property type="project" value="UniProtKB-EC"/>
</dbReference>
<comment type="similarity">
    <text evidence="3">Belongs to the AccD/PCCB family.</text>
</comment>
<dbReference type="SUPFAM" id="SSF52096">
    <property type="entry name" value="ClpP/crotonase"/>
    <property type="match status" value="2"/>
</dbReference>
<evidence type="ECO:0000256" key="16">
    <source>
        <dbReference type="ARBA" id="ARBA00048208"/>
    </source>
</evidence>
<feature type="domain" description="CoA carboxyltransferase C-terminal" evidence="21">
    <location>
        <begin position="947"/>
        <end position="1181"/>
    </location>
</feature>
<dbReference type="CDD" id="cd00009">
    <property type="entry name" value="AAA"/>
    <property type="match status" value="1"/>
</dbReference>
<protein>
    <recommendedName>
        <fullName evidence="14">Propionyl-CoA carboxylase beta chain, mitochondrial</fullName>
        <ecNumber evidence="5">6.4.1.3</ecNumber>
    </recommendedName>
    <alternativeName>
        <fullName evidence="15">Propanoyl-CoA:carbon dioxide ligase subunit beta</fullName>
    </alternativeName>
    <alternativeName>
        <fullName evidence="19">Vesicular-fusion protein SEC18</fullName>
    </alternativeName>
</protein>
<evidence type="ECO:0000256" key="4">
    <source>
        <dbReference type="ARBA" id="ARBA00006914"/>
    </source>
</evidence>
<evidence type="ECO:0000313" key="22">
    <source>
        <dbReference type="EMBL" id="RKP20060.1"/>
    </source>
</evidence>
<dbReference type="InterPro" id="IPR003960">
    <property type="entry name" value="ATPase_AAA_CS"/>
</dbReference>
<dbReference type="GO" id="GO:0005795">
    <property type="term" value="C:Golgi stack"/>
    <property type="evidence" value="ECO:0007669"/>
    <property type="project" value="TreeGrafter"/>
</dbReference>
<evidence type="ECO:0000256" key="15">
    <source>
        <dbReference type="ARBA" id="ARBA00042797"/>
    </source>
</evidence>
<name>A0A4P9YN65_ROZAC</name>
<evidence type="ECO:0000256" key="1">
    <source>
        <dbReference type="ARBA" id="ARBA00004496"/>
    </source>
</evidence>
<evidence type="ECO:0000256" key="19">
    <source>
        <dbReference type="ARBA" id="ARBA00068637"/>
    </source>
</evidence>
<dbReference type="InterPro" id="IPR003338">
    <property type="entry name" value="CDC4_N-term_subdom"/>
</dbReference>
<dbReference type="CDD" id="cd19504">
    <property type="entry name" value="RecA-like_NSF-SEC18_r1-like"/>
    <property type="match status" value="1"/>
</dbReference>
<dbReference type="PANTHER" id="PTHR23078:SF3">
    <property type="entry name" value="VESICLE-FUSING ATPASE"/>
    <property type="match status" value="1"/>
</dbReference>
<dbReference type="InterPro" id="IPR029067">
    <property type="entry name" value="CDC48_domain_2-like_sf"/>
</dbReference>
<evidence type="ECO:0000259" key="20">
    <source>
        <dbReference type="PROSITE" id="PS50980"/>
    </source>
</evidence>
<dbReference type="Gene3D" id="1.10.8.60">
    <property type="match status" value="2"/>
</dbReference>
<evidence type="ECO:0000256" key="14">
    <source>
        <dbReference type="ARBA" id="ARBA00041138"/>
    </source>
</evidence>
<evidence type="ECO:0000256" key="10">
    <source>
        <dbReference type="ARBA" id="ARBA00022840"/>
    </source>
</evidence>
<dbReference type="FunFam" id="3.40.50.300:FF:000187">
    <property type="entry name" value="Vesicular-fusion ATPase SEC18"/>
    <property type="match status" value="1"/>
</dbReference>